<accession>A0ABU4HKP1</accession>
<dbReference type="PANTHER" id="PTHR14239">
    <property type="entry name" value="DUDULIN-RELATED"/>
    <property type="match status" value="1"/>
</dbReference>
<dbReference type="RefSeq" id="WP_318596134.1">
    <property type="nucleotide sequence ID" value="NZ_JAWSTH010000009.1"/>
</dbReference>
<organism evidence="3 4">
    <name type="scientific">Conexibacter stalactiti</name>
    <dbReference type="NCBI Taxonomy" id="1940611"/>
    <lineage>
        <taxon>Bacteria</taxon>
        <taxon>Bacillati</taxon>
        <taxon>Actinomycetota</taxon>
        <taxon>Thermoleophilia</taxon>
        <taxon>Solirubrobacterales</taxon>
        <taxon>Conexibacteraceae</taxon>
        <taxon>Conexibacter</taxon>
    </lineage>
</organism>
<sequence>MRIGTIGSGTMAAALGSGWARAGHELLIGGRSPERSAALAARLGASATAVTPRAAAEQADALLLAVLWEGVEEALTAAGGADGALAGKLLIDCSNAVEHGIGTLLTPPGEAAAQRVAALAPGAHVVKAFHLFPAAQWEGGPASAAPGDATPAPGPVVPICGDDPAALETAFQLVRDVGGRPFTLGPLARARQLEEVAGFVIGLAFGGADPAAAIPAVPAAA</sequence>
<evidence type="ECO:0000256" key="1">
    <source>
        <dbReference type="ARBA" id="ARBA00023002"/>
    </source>
</evidence>
<dbReference type="Gene3D" id="3.40.50.720">
    <property type="entry name" value="NAD(P)-binding Rossmann-like Domain"/>
    <property type="match status" value="1"/>
</dbReference>
<name>A0ABU4HKP1_9ACTN</name>
<dbReference type="InterPro" id="IPR028939">
    <property type="entry name" value="P5C_Rdtase_cat_N"/>
</dbReference>
<evidence type="ECO:0000259" key="2">
    <source>
        <dbReference type="Pfam" id="PF03807"/>
    </source>
</evidence>
<dbReference type="Pfam" id="PF03807">
    <property type="entry name" value="F420_oxidored"/>
    <property type="match status" value="1"/>
</dbReference>
<protein>
    <submittedName>
        <fullName evidence="3">NAD(P)-binding domain-containing protein</fullName>
    </submittedName>
</protein>
<dbReference type="Proteomes" id="UP001284601">
    <property type="component" value="Unassembled WGS sequence"/>
</dbReference>
<feature type="domain" description="Pyrroline-5-carboxylate reductase catalytic N-terminal" evidence="2">
    <location>
        <begin position="2"/>
        <end position="95"/>
    </location>
</feature>
<dbReference type="InterPro" id="IPR036291">
    <property type="entry name" value="NAD(P)-bd_dom_sf"/>
</dbReference>
<evidence type="ECO:0000313" key="4">
    <source>
        <dbReference type="Proteomes" id="UP001284601"/>
    </source>
</evidence>
<comment type="caution">
    <text evidence="3">The sequence shown here is derived from an EMBL/GenBank/DDBJ whole genome shotgun (WGS) entry which is preliminary data.</text>
</comment>
<proteinExistence type="predicted"/>
<evidence type="ECO:0000313" key="3">
    <source>
        <dbReference type="EMBL" id="MDW5593875.1"/>
    </source>
</evidence>
<dbReference type="SUPFAM" id="SSF51735">
    <property type="entry name" value="NAD(P)-binding Rossmann-fold domains"/>
    <property type="match status" value="1"/>
</dbReference>
<keyword evidence="1" id="KW-0560">Oxidoreductase</keyword>
<keyword evidence="4" id="KW-1185">Reference proteome</keyword>
<reference evidence="4" key="1">
    <citation type="submission" date="2023-07" db="EMBL/GenBank/DDBJ databases">
        <title>Conexibacter stalactiti sp. nov., isolated from stalactites in a lava cave and emended description of the genus Conexibacter.</title>
        <authorList>
            <person name="Lee S.D."/>
        </authorList>
    </citation>
    <scope>NUCLEOTIDE SEQUENCE [LARGE SCALE GENOMIC DNA]</scope>
    <source>
        <strain evidence="4">KCTC 39840</strain>
    </source>
</reference>
<gene>
    <name evidence="3" type="ORF">R7226_05990</name>
</gene>
<dbReference type="EMBL" id="JAWSTH010000009">
    <property type="protein sequence ID" value="MDW5593875.1"/>
    <property type="molecule type" value="Genomic_DNA"/>
</dbReference>
<dbReference type="InterPro" id="IPR051267">
    <property type="entry name" value="STEAP_metalloreductase"/>
</dbReference>